<dbReference type="InterPro" id="IPR036396">
    <property type="entry name" value="Cyt_P450_sf"/>
</dbReference>
<dbReference type="SUPFAM" id="SSF48264">
    <property type="entry name" value="Cytochrome P450"/>
    <property type="match status" value="2"/>
</dbReference>
<comment type="subcellular location">
    <subcellularLocation>
        <location evidence="4">Endoplasmic reticulum membrane</location>
        <topology evidence="4">Peripheral membrane protein</topology>
    </subcellularLocation>
    <subcellularLocation>
        <location evidence="3">Microsome membrane</location>
        <topology evidence="3">Peripheral membrane protein</topology>
    </subcellularLocation>
</comment>
<dbReference type="OrthoDB" id="1470350at2759"/>
<keyword evidence="17" id="KW-1185">Reference proteome</keyword>
<evidence type="ECO:0000256" key="13">
    <source>
        <dbReference type="ARBA" id="ARBA00023136"/>
    </source>
</evidence>
<comment type="similarity">
    <text evidence="5">Belongs to the cytochrome P450 family.</text>
</comment>
<comment type="caution">
    <text evidence="16">The sequence shown here is derived from an EMBL/GenBank/DDBJ whole genome shotgun (WGS) entry which is preliminary data.</text>
</comment>
<name>A0A0L0BRY3_LUCCU</name>
<keyword evidence="10" id="KW-0560">Oxidoreductase</keyword>
<feature type="transmembrane region" description="Helical" evidence="15">
    <location>
        <begin position="448"/>
        <end position="467"/>
    </location>
</feature>
<keyword evidence="6 14" id="KW-0349">Heme</keyword>
<evidence type="ECO:0000256" key="5">
    <source>
        <dbReference type="ARBA" id="ARBA00010617"/>
    </source>
</evidence>
<dbReference type="Proteomes" id="UP000037069">
    <property type="component" value="Unassembled WGS sequence"/>
</dbReference>
<evidence type="ECO:0000256" key="14">
    <source>
        <dbReference type="PIRSR" id="PIRSR602401-1"/>
    </source>
</evidence>
<keyword evidence="9" id="KW-0492">Microsome</keyword>
<dbReference type="GO" id="GO:0016705">
    <property type="term" value="F:oxidoreductase activity, acting on paired donors, with incorporation or reduction of molecular oxygen"/>
    <property type="evidence" value="ECO:0007669"/>
    <property type="project" value="InterPro"/>
</dbReference>
<comment type="function">
    <text evidence="2">May be involved in the metabolism of insect hormones and in the breakdown of synthetic insecticides.</text>
</comment>
<evidence type="ECO:0000256" key="3">
    <source>
        <dbReference type="ARBA" id="ARBA00004174"/>
    </source>
</evidence>
<keyword evidence="15" id="KW-1133">Transmembrane helix</keyword>
<dbReference type="AlphaFoldDB" id="A0A0L0BRY3"/>
<dbReference type="GO" id="GO:0005506">
    <property type="term" value="F:iron ion binding"/>
    <property type="evidence" value="ECO:0007669"/>
    <property type="project" value="InterPro"/>
</dbReference>
<dbReference type="Gene3D" id="1.10.630.10">
    <property type="entry name" value="Cytochrome P450"/>
    <property type="match status" value="2"/>
</dbReference>
<dbReference type="PRINTS" id="PR00385">
    <property type="entry name" value="P450"/>
</dbReference>
<dbReference type="InterPro" id="IPR001128">
    <property type="entry name" value="Cyt_P450"/>
</dbReference>
<evidence type="ECO:0000256" key="1">
    <source>
        <dbReference type="ARBA" id="ARBA00001971"/>
    </source>
</evidence>
<evidence type="ECO:0000256" key="12">
    <source>
        <dbReference type="ARBA" id="ARBA00023033"/>
    </source>
</evidence>
<evidence type="ECO:0000256" key="8">
    <source>
        <dbReference type="ARBA" id="ARBA00022824"/>
    </source>
</evidence>
<keyword evidence="8" id="KW-0256">Endoplasmic reticulum</keyword>
<comment type="cofactor">
    <cofactor evidence="1 14">
        <name>heme</name>
        <dbReference type="ChEBI" id="CHEBI:30413"/>
    </cofactor>
</comment>
<evidence type="ECO:0000256" key="10">
    <source>
        <dbReference type="ARBA" id="ARBA00023002"/>
    </source>
</evidence>
<reference evidence="16 17" key="1">
    <citation type="journal article" date="2015" name="Nat. Commun.">
        <title>Lucilia cuprina genome unlocks parasitic fly biology to underpin future interventions.</title>
        <authorList>
            <person name="Anstead C.A."/>
            <person name="Korhonen P.K."/>
            <person name="Young N.D."/>
            <person name="Hall R.S."/>
            <person name="Jex A.R."/>
            <person name="Murali S.C."/>
            <person name="Hughes D.S."/>
            <person name="Lee S.F."/>
            <person name="Perry T."/>
            <person name="Stroehlein A.J."/>
            <person name="Ansell B.R."/>
            <person name="Breugelmans B."/>
            <person name="Hofmann A."/>
            <person name="Qu J."/>
            <person name="Dugan S."/>
            <person name="Lee S.L."/>
            <person name="Chao H."/>
            <person name="Dinh H."/>
            <person name="Han Y."/>
            <person name="Doddapaneni H.V."/>
            <person name="Worley K.C."/>
            <person name="Muzny D.M."/>
            <person name="Ioannidis P."/>
            <person name="Waterhouse R.M."/>
            <person name="Zdobnov E.M."/>
            <person name="James P.J."/>
            <person name="Bagnall N.H."/>
            <person name="Kotze A.C."/>
            <person name="Gibbs R.A."/>
            <person name="Richards S."/>
            <person name="Batterham P."/>
            <person name="Gasser R.B."/>
        </authorList>
    </citation>
    <scope>NUCLEOTIDE SEQUENCE [LARGE SCALE GENOMIC DNA]</scope>
    <source>
        <strain evidence="16 17">LS</strain>
        <tissue evidence="16">Full body</tissue>
    </source>
</reference>
<dbReference type="PANTHER" id="PTHR24291">
    <property type="entry name" value="CYTOCHROME P450 FAMILY 4"/>
    <property type="match status" value="1"/>
</dbReference>
<evidence type="ECO:0000256" key="9">
    <source>
        <dbReference type="ARBA" id="ARBA00022848"/>
    </source>
</evidence>
<dbReference type="STRING" id="7375.A0A0L0BRY3"/>
<evidence type="ECO:0000313" key="17">
    <source>
        <dbReference type="Proteomes" id="UP000037069"/>
    </source>
</evidence>
<dbReference type="FunFam" id="1.10.630.10:FF:000035">
    <property type="entry name" value="CYtochrome P450 family"/>
    <property type="match status" value="1"/>
</dbReference>
<accession>A0A0L0BRY3</accession>
<evidence type="ECO:0000256" key="4">
    <source>
        <dbReference type="ARBA" id="ARBA00004406"/>
    </source>
</evidence>
<gene>
    <name evidence="16" type="ORF">FF38_12104</name>
</gene>
<dbReference type="OMA" id="DWIRYLA"/>
<evidence type="ECO:0000256" key="11">
    <source>
        <dbReference type="ARBA" id="ARBA00023004"/>
    </source>
</evidence>
<keyword evidence="7 14" id="KW-0479">Metal-binding</keyword>
<dbReference type="PANTHER" id="PTHR24291:SF50">
    <property type="entry name" value="BIFUNCTIONAL ALBAFLAVENONE MONOOXYGENASE_TERPENE SYNTHASE"/>
    <property type="match status" value="1"/>
</dbReference>
<keyword evidence="11 14" id="KW-0408">Iron</keyword>
<protein>
    <submittedName>
        <fullName evidence="16">Putative cytochrome P450 313a4</fullName>
    </submittedName>
</protein>
<keyword evidence="13 15" id="KW-0472">Membrane</keyword>
<evidence type="ECO:0000256" key="15">
    <source>
        <dbReference type="SAM" id="Phobius"/>
    </source>
</evidence>
<evidence type="ECO:0000256" key="6">
    <source>
        <dbReference type="ARBA" id="ARBA00022617"/>
    </source>
</evidence>
<dbReference type="Pfam" id="PF00067">
    <property type="entry name" value="p450"/>
    <property type="match status" value="2"/>
</dbReference>
<keyword evidence="15" id="KW-0812">Transmembrane</keyword>
<feature type="binding site" description="axial binding residue" evidence="14">
    <location>
        <position position="439"/>
    </location>
    <ligand>
        <name>heme</name>
        <dbReference type="ChEBI" id="CHEBI:30413"/>
    </ligand>
    <ligandPart>
        <name>Fe</name>
        <dbReference type="ChEBI" id="CHEBI:18248"/>
    </ligandPart>
</feature>
<dbReference type="PRINTS" id="PR00463">
    <property type="entry name" value="EP450I"/>
</dbReference>
<sequence length="942" mass="109090">MALFLYTFAFIFLIWIIYRWYCQPYVRLAQQVPSYKLHTFLCWGKIPSRAEGLLHLYENGKKFGSNGVLWIGPWPLYLTIDPNILKEILTSKNCIDKPAAAYNGFTSVFGPGLITENEPTWSQHRKILNRAFTPKNLSSFFSIFHKEIDKVIEQIQLSLDKGEDIDMLLIFRELTLKNGSKTTIKRDLEKTEFNSYDMSKHASGILEFAANACLNQILGLKWICKLAEITIYRNARSGLKIFRRLINETTDILQKNTITDPSILPEIHSALDQALQGDQQKTFTRKEIEGQMFHLFIGAFETTSTTMYMTISMLAMHPQYQKRIYEEIINTLPLDDKEITLNMIDQLTFLDMVINETMRLFPVIPMILRKVTNEDLSLSNGLTLPKGQIICIDLFRLHRSEKIYGPHADKFNPDNFLPSNVADRHPYSFLPFTKGQRFCIVKLMCCNLFKMGLILFAVVSLVFLWIINRWNSRSFVSLAYKLPSNRLHTLLGWGKILTGKDILSCMYEHGKKYGPNSIFWMGPWTFLLSSDPQVIKEILTSKYCLDKPSLIYNGLSTIGGEGLISESEPMWGRHRKLLNRAFSNKVIYSFFPIFHREINSLIKRIGISIEKREDIDMLVILRELTLKNATQTTLKRNLDLTKYNTSSLSKQFEGILEFVCDICLNKILIIDWIRYLAEIYIYKTAREGVSIFRKLINESLDIVKNHDITDPSYLPEVQSVLDYALDGVQQHNLELNEIEGQINQLFTAAFETTSTTLFLALTMLAMYPEYQDRAYEEILGVLGDNDDEIISEQIDQLTYLELVFNETMRIMPIVPMVFRKVSKEDITLSNGWTLPVGQIICIDIFRLHRSKEVWGPQADVFNPDNFLPSNVATRHPFSFIPFTKGQRFCIGWKYAMLFSKITLAKLIKTYKFSTDFKFEELSFTNHITLKLVEEPQLHLEKR</sequence>
<dbReference type="GO" id="GO:0005789">
    <property type="term" value="C:endoplasmic reticulum membrane"/>
    <property type="evidence" value="ECO:0007669"/>
    <property type="project" value="UniProtKB-SubCell"/>
</dbReference>
<dbReference type="InterPro" id="IPR050196">
    <property type="entry name" value="Cytochrome_P450_Monoox"/>
</dbReference>
<evidence type="ECO:0000256" key="7">
    <source>
        <dbReference type="ARBA" id="ARBA00022723"/>
    </source>
</evidence>
<evidence type="ECO:0000256" key="2">
    <source>
        <dbReference type="ARBA" id="ARBA00003690"/>
    </source>
</evidence>
<dbReference type="EMBL" id="JRES01001567">
    <property type="protein sequence ID" value="KNC21964.1"/>
    <property type="molecule type" value="Genomic_DNA"/>
</dbReference>
<dbReference type="GO" id="GO:0020037">
    <property type="term" value="F:heme binding"/>
    <property type="evidence" value="ECO:0007669"/>
    <property type="project" value="InterPro"/>
</dbReference>
<organism evidence="16 17">
    <name type="scientific">Lucilia cuprina</name>
    <name type="common">Green bottle fly</name>
    <name type="synonym">Australian sheep blowfly</name>
    <dbReference type="NCBI Taxonomy" id="7375"/>
    <lineage>
        <taxon>Eukaryota</taxon>
        <taxon>Metazoa</taxon>
        <taxon>Ecdysozoa</taxon>
        <taxon>Arthropoda</taxon>
        <taxon>Hexapoda</taxon>
        <taxon>Insecta</taxon>
        <taxon>Pterygota</taxon>
        <taxon>Neoptera</taxon>
        <taxon>Endopterygota</taxon>
        <taxon>Diptera</taxon>
        <taxon>Brachycera</taxon>
        <taxon>Muscomorpha</taxon>
        <taxon>Oestroidea</taxon>
        <taxon>Calliphoridae</taxon>
        <taxon>Luciliinae</taxon>
        <taxon>Lucilia</taxon>
    </lineage>
</organism>
<dbReference type="GO" id="GO:0004497">
    <property type="term" value="F:monooxygenase activity"/>
    <property type="evidence" value="ECO:0007669"/>
    <property type="project" value="UniProtKB-KW"/>
</dbReference>
<evidence type="ECO:0000313" key="16">
    <source>
        <dbReference type="EMBL" id="KNC21964.1"/>
    </source>
</evidence>
<proteinExistence type="inferred from homology"/>
<keyword evidence="12" id="KW-0503">Monooxygenase</keyword>
<dbReference type="InterPro" id="IPR002401">
    <property type="entry name" value="Cyt_P450_E_grp-I"/>
</dbReference>